<name>X0YRC0_9ZZZZ</name>
<gene>
    <name evidence="1" type="ORF">S01H4_14051</name>
</gene>
<accession>X0YRC0</accession>
<reference evidence="1" key="1">
    <citation type="journal article" date="2014" name="Front. Microbiol.">
        <title>High frequency of phylogenetically diverse reductive dehalogenase-homologous genes in deep subseafloor sedimentary metagenomes.</title>
        <authorList>
            <person name="Kawai M."/>
            <person name="Futagami T."/>
            <person name="Toyoda A."/>
            <person name="Takaki Y."/>
            <person name="Nishi S."/>
            <person name="Hori S."/>
            <person name="Arai W."/>
            <person name="Tsubouchi T."/>
            <person name="Morono Y."/>
            <person name="Uchiyama I."/>
            <person name="Ito T."/>
            <person name="Fujiyama A."/>
            <person name="Inagaki F."/>
            <person name="Takami H."/>
        </authorList>
    </citation>
    <scope>NUCLEOTIDE SEQUENCE</scope>
    <source>
        <strain evidence="1">Expedition CK06-06</strain>
    </source>
</reference>
<sequence>METYYRDLKESKDLSEYNYQQLSIWSDVLSIKNSSTLLDISNSKKMIKEQVIE</sequence>
<evidence type="ECO:0000313" key="1">
    <source>
        <dbReference type="EMBL" id="GAG58899.1"/>
    </source>
</evidence>
<comment type="caution">
    <text evidence="1">The sequence shown here is derived from an EMBL/GenBank/DDBJ whole genome shotgun (WGS) entry which is preliminary data.</text>
</comment>
<proteinExistence type="predicted"/>
<protein>
    <submittedName>
        <fullName evidence="1">Uncharacterized protein</fullName>
    </submittedName>
</protein>
<dbReference type="EMBL" id="BART01006170">
    <property type="protein sequence ID" value="GAG58899.1"/>
    <property type="molecule type" value="Genomic_DNA"/>
</dbReference>
<dbReference type="AlphaFoldDB" id="X0YRC0"/>
<organism evidence="1">
    <name type="scientific">marine sediment metagenome</name>
    <dbReference type="NCBI Taxonomy" id="412755"/>
    <lineage>
        <taxon>unclassified sequences</taxon>
        <taxon>metagenomes</taxon>
        <taxon>ecological metagenomes</taxon>
    </lineage>
</organism>